<evidence type="ECO:0000259" key="3">
    <source>
        <dbReference type="Pfam" id="PF01648"/>
    </source>
</evidence>
<dbReference type="Pfam" id="PF01648">
    <property type="entry name" value="ACPS"/>
    <property type="match status" value="1"/>
</dbReference>
<reference evidence="4 5" key="1">
    <citation type="journal article" date="2014" name="Antonie Van Leeuwenhoek">
        <title>Hyphomonas beringensis sp. nov. and Hyphomonas chukchiensis sp. nov., isolated from surface seawater of the Bering Sea and Chukchi Sea.</title>
        <authorList>
            <person name="Li C."/>
            <person name="Lai Q."/>
            <person name="Li G."/>
            <person name="Dong C."/>
            <person name="Wang J."/>
            <person name="Liao Y."/>
            <person name="Shao Z."/>
        </authorList>
    </citation>
    <scope>NUCLEOTIDE SEQUENCE [LARGE SCALE GENOMIC DNA]</scope>
    <source>
        <strain evidence="4 5">25B14_1</strain>
    </source>
</reference>
<accession>A0A062UL74</accession>
<dbReference type="PATRIC" id="fig|1280946.3.peg.190"/>
<dbReference type="GO" id="GO:0019878">
    <property type="term" value="P:lysine biosynthetic process via aminoadipic acid"/>
    <property type="evidence" value="ECO:0007669"/>
    <property type="project" value="TreeGrafter"/>
</dbReference>
<organism evidence="4 5">
    <name type="scientific">Hyphomonas beringensis</name>
    <dbReference type="NCBI Taxonomy" id="1280946"/>
    <lineage>
        <taxon>Bacteria</taxon>
        <taxon>Pseudomonadati</taxon>
        <taxon>Pseudomonadota</taxon>
        <taxon>Alphaproteobacteria</taxon>
        <taxon>Hyphomonadales</taxon>
        <taxon>Hyphomonadaceae</taxon>
        <taxon>Hyphomonas</taxon>
    </lineage>
</organism>
<dbReference type="InterPro" id="IPR050559">
    <property type="entry name" value="P-Pant_transferase_sf"/>
</dbReference>
<comment type="similarity">
    <text evidence="1">Belongs to the P-Pant transferase superfamily. Gsp/Sfp/HetI/AcpT family.</text>
</comment>
<dbReference type="EMBL" id="AWFF01000001">
    <property type="protein sequence ID" value="KCZ57329.1"/>
    <property type="molecule type" value="Genomic_DNA"/>
</dbReference>
<dbReference type="InterPro" id="IPR037143">
    <property type="entry name" value="4-PPantetheinyl_Trfase_dom_sf"/>
</dbReference>
<dbReference type="OrthoDB" id="9808281at2"/>
<dbReference type="AlphaFoldDB" id="A0A062UL74"/>
<dbReference type="RefSeq" id="WP_051600983.1">
    <property type="nucleotide sequence ID" value="NZ_AWFF01000001.1"/>
</dbReference>
<sequence length="239" mass="25659">MGKVATTDLPALEEDGVHIWLLPSPCPAPEMASVLSAEERDRVDCLVMPEHRVRFTAFHGLTRYILSAYGAGLPAELSFVAGQKGKPGLVTRDGTALSFNLSHSADRAVLAISLGGELGVDIEAVRQIDQMQALARNTFAPAETNAILALPQAQQMEAFLTCWTRKEALIKADGRGMGVPLKEFEVTVYPAEPARLLRAEGRASTLLEFELNDLPALPGYKAALATTGTGRALTCFQIV</sequence>
<dbReference type="SUPFAM" id="SSF56214">
    <property type="entry name" value="4'-phosphopantetheinyl transferase"/>
    <property type="match status" value="2"/>
</dbReference>
<gene>
    <name evidence="4" type="ORF">HY29_00980</name>
</gene>
<evidence type="ECO:0000313" key="4">
    <source>
        <dbReference type="EMBL" id="KCZ57329.1"/>
    </source>
</evidence>
<proteinExistence type="inferred from homology"/>
<dbReference type="GO" id="GO:0005829">
    <property type="term" value="C:cytosol"/>
    <property type="evidence" value="ECO:0007669"/>
    <property type="project" value="TreeGrafter"/>
</dbReference>
<dbReference type="GO" id="GO:0000287">
    <property type="term" value="F:magnesium ion binding"/>
    <property type="evidence" value="ECO:0007669"/>
    <property type="project" value="InterPro"/>
</dbReference>
<feature type="domain" description="4'-phosphopantetheinyl transferase" evidence="3">
    <location>
        <begin position="118"/>
        <end position="222"/>
    </location>
</feature>
<dbReference type="Proteomes" id="UP000027037">
    <property type="component" value="Unassembled WGS sequence"/>
</dbReference>
<dbReference type="STRING" id="1280946.HY29_00980"/>
<dbReference type="Gene3D" id="3.90.470.20">
    <property type="entry name" value="4'-phosphopantetheinyl transferase domain"/>
    <property type="match status" value="2"/>
</dbReference>
<evidence type="ECO:0000313" key="5">
    <source>
        <dbReference type="Proteomes" id="UP000027037"/>
    </source>
</evidence>
<dbReference type="InterPro" id="IPR008278">
    <property type="entry name" value="4-PPantetheinyl_Trfase_dom"/>
</dbReference>
<dbReference type="GO" id="GO:0008897">
    <property type="term" value="F:holo-[acyl-carrier-protein] synthase activity"/>
    <property type="evidence" value="ECO:0007669"/>
    <property type="project" value="InterPro"/>
</dbReference>
<evidence type="ECO:0000256" key="1">
    <source>
        <dbReference type="ARBA" id="ARBA00010990"/>
    </source>
</evidence>
<dbReference type="PANTHER" id="PTHR12215:SF10">
    <property type="entry name" value="L-AMINOADIPATE-SEMIALDEHYDE DEHYDROGENASE-PHOSPHOPANTETHEINYL TRANSFERASE"/>
    <property type="match status" value="1"/>
</dbReference>
<keyword evidence="2" id="KW-0808">Transferase</keyword>
<name>A0A062UL74_9PROT</name>
<keyword evidence="5" id="KW-1185">Reference proteome</keyword>
<dbReference type="eggNOG" id="COG2091">
    <property type="taxonomic scope" value="Bacteria"/>
</dbReference>
<protein>
    <recommendedName>
        <fullName evidence="3">4'-phosphopantetheinyl transferase domain-containing protein</fullName>
    </recommendedName>
</protein>
<comment type="caution">
    <text evidence="4">The sequence shown here is derived from an EMBL/GenBank/DDBJ whole genome shotgun (WGS) entry which is preliminary data.</text>
</comment>
<evidence type="ECO:0000256" key="2">
    <source>
        <dbReference type="ARBA" id="ARBA00022679"/>
    </source>
</evidence>
<dbReference type="PANTHER" id="PTHR12215">
    <property type="entry name" value="PHOSPHOPANTETHEINE TRANSFERASE"/>
    <property type="match status" value="1"/>
</dbReference>